<dbReference type="RefSeq" id="WP_324693297.1">
    <property type="nucleotide sequence ID" value="NZ_JAYMYJ010000029.1"/>
</dbReference>
<dbReference type="InterPro" id="IPR050330">
    <property type="entry name" value="Bact_OuterMem_StrucFunc"/>
</dbReference>
<keyword evidence="2 4" id="KW-0472">Membrane</keyword>
<dbReference type="Gene3D" id="3.30.1330.60">
    <property type="entry name" value="OmpA-like domain"/>
    <property type="match status" value="1"/>
</dbReference>
<evidence type="ECO:0000256" key="2">
    <source>
        <dbReference type="ARBA" id="ARBA00023136"/>
    </source>
</evidence>
<evidence type="ECO:0000256" key="5">
    <source>
        <dbReference type="SAM" id="MobiDB-lite"/>
    </source>
</evidence>
<proteinExistence type="predicted"/>
<gene>
    <name evidence="7" type="ORF">VSS37_03650</name>
</gene>
<dbReference type="PRINTS" id="PR01021">
    <property type="entry name" value="OMPADOMAIN"/>
</dbReference>
<dbReference type="PROSITE" id="PS51123">
    <property type="entry name" value="OMPA_2"/>
    <property type="match status" value="1"/>
</dbReference>
<evidence type="ECO:0000313" key="8">
    <source>
        <dbReference type="Proteomes" id="UP001308005"/>
    </source>
</evidence>
<evidence type="ECO:0000256" key="3">
    <source>
        <dbReference type="ARBA" id="ARBA00023237"/>
    </source>
</evidence>
<feature type="domain" description="OmpA-like" evidence="6">
    <location>
        <begin position="223"/>
        <end position="340"/>
    </location>
</feature>
<keyword evidence="8" id="KW-1185">Reference proteome</keyword>
<dbReference type="Proteomes" id="UP001308005">
    <property type="component" value="Unassembled WGS sequence"/>
</dbReference>
<organism evidence="7 8">
    <name type="scientific">Candidatus Thiothrix phosphatis</name>
    <dbReference type="NCBI Taxonomy" id="3112415"/>
    <lineage>
        <taxon>Bacteria</taxon>
        <taxon>Pseudomonadati</taxon>
        <taxon>Pseudomonadota</taxon>
        <taxon>Gammaproteobacteria</taxon>
        <taxon>Thiotrichales</taxon>
        <taxon>Thiotrichaceae</taxon>
        <taxon>Thiothrix</taxon>
    </lineage>
</organism>
<protein>
    <submittedName>
        <fullName evidence="7">OmpA family protein</fullName>
    </submittedName>
</protein>
<comment type="caution">
    <text evidence="7">The sequence shown here is derived from an EMBL/GenBank/DDBJ whole genome shotgun (WGS) entry which is preliminary data.</text>
</comment>
<dbReference type="EMBL" id="JAYMYJ010000029">
    <property type="protein sequence ID" value="MEB4590065.1"/>
    <property type="molecule type" value="Genomic_DNA"/>
</dbReference>
<feature type="region of interest" description="Disordered" evidence="5">
    <location>
        <begin position="308"/>
        <end position="330"/>
    </location>
</feature>
<dbReference type="InterPro" id="IPR036737">
    <property type="entry name" value="OmpA-like_sf"/>
</dbReference>
<dbReference type="InterPro" id="IPR006664">
    <property type="entry name" value="OMP_bac"/>
</dbReference>
<dbReference type="Pfam" id="PF00691">
    <property type="entry name" value="OmpA"/>
    <property type="match status" value="1"/>
</dbReference>
<accession>A0ABU6CTA7</accession>
<keyword evidence="3" id="KW-0998">Cell outer membrane</keyword>
<dbReference type="CDD" id="cd07185">
    <property type="entry name" value="OmpA_C-like"/>
    <property type="match status" value="1"/>
</dbReference>
<dbReference type="Gene3D" id="3.40.1520.20">
    <property type="match status" value="1"/>
</dbReference>
<dbReference type="PANTHER" id="PTHR30329">
    <property type="entry name" value="STATOR ELEMENT OF FLAGELLAR MOTOR COMPLEX"/>
    <property type="match status" value="1"/>
</dbReference>
<dbReference type="PANTHER" id="PTHR30329:SF21">
    <property type="entry name" value="LIPOPROTEIN YIAD-RELATED"/>
    <property type="match status" value="1"/>
</dbReference>
<dbReference type="InterPro" id="IPR006665">
    <property type="entry name" value="OmpA-like"/>
</dbReference>
<comment type="subcellular location">
    <subcellularLocation>
        <location evidence="1">Cell outer membrane</location>
    </subcellularLocation>
</comment>
<evidence type="ECO:0000313" key="7">
    <source>
        <dbReference type="EMBL" id="MEB4590065.1"/>
    </source>
</evidence>
<dbReference type="SUPFAM" id="SSF103088">
    <property type="entry name" value="OmpA-like"/>
    <property type="match status" value="1"/>
</dbReference>
<dbReference type="PROSITE" id="PS01068">
    <property type="entry name" value="OMPA_1"/>
    <property type="match status" value="1"/>
</dbReference>
<dbReference type="InterPro" id="IPR006690">
    <property type="entry name" value="OMPA-like_CS"/>
</dbReference>
<evidence type="ECO:0000256" key="4">
    <source>
        <dbReference type="PROSITE-ProRule" id="PRU00473"/>
    </source>
</evidence>
<evidence type="ECO:0000259" key="6">
    <source>
        <dbReference type="PROSITE" id="PS51123"/>
    </source>
</evidence>
<name>A0ABU6CTA7_9GAMM</name>
<sequence>MQKTWTLQLAGLIGVVLLLSFTIPRYAQMLPERIAQQALQQLHAQGMAWAAVQAEDRNLTVSGSAASPAQQQQAVQALQSLWYVRSVKNAITPRLVTPYTLFLQWDGKALSVDGYVSSEEAKTALTQQLDTAFGHNIGKNAVQVGAGAPEHWETFAAALVSAIKPLESASIRMIDQAVSIDGKAKTSQQVKAIQQTLEPFSQQGYTLSFNLVALDNAAVVCQREFNRLLAQDKILFSSGGSSIDSRSNPLLQELADAAVFCADSTILISGHTDNVGSEEDNLKLSEQRAKAVKGWLFNEGGVPLERMKTAGKGSSEPVASNDAEEGRAKNRRIEFTVEGI</sequence>
<evidence type="ECO:0000256" key="1">
    <source>
        <dbReference type="ARBA" id="ARBA00004442"/>
    </source>
</evidence>
<reference evidence="8" key="1">
    <citation type="submission" date="2023-07" db="EMBL/GenBank/DDBJ databases">
        <title>The carbon used by Thiothrix.</title>
        <authorList>
            <person name="Chen L."/>
        </authorList>
    </citation>
    <scope>NUCLEOTIDE SEQUENCE [LARGE SCALE GENOMIC DNA]</scope>
</reference>